<dbReference type="AlphaFoldDB" id="A0A2M9R6W3"/>
<organism evidence="3 4">
    <name type="scientific">Avrilella dinanensis</name>
    <dbReference type="NCBI Taxonomy" id="2008672"/>
    <lineage>
        <taxon>Bacteria</taxon>
        <taxon>Pseudomonadati</taxon>
        <taxon>Bacteroidota</taxon>
        <taxon>Flavobacteriia</taxon>
        <taxon>Flavobacteriales</taxon>
        <taxon>Flavobacteriaceae</taxon>
        <taxon>Avrilella</taxon>
    </lineage>
</organism>
<evidence type="ECO:0000313" key="4">
    <source>
        <dbReference type="Proteomes" id="UP000231960"/>
    </source>
</evidence>
<dbReference type="Proteomes" id="UP000231960">
    <property type="component" value="Unassembled WGS sequence"/>
</dbReference>
<evidence type="ECO:0000256" key="2">
    <source>
        <dbReference type="ARBA" id="ARBA00022801"/>
    </source>
</evidence>
<dbReference type="InterPro" id="IPR039461">
    <property type="entry name" value="Peptidase_M49"/>
</dbReference>
<dbReference type="OrthoDB" id="9812747at2"/>
<keyword evidence="4" id="KW-1185">Reference proteome</keyword>
<keyword evidence="2" id="KW-0378">Hydrolase</keyword>
<dbReference type="GO" id="GO:0016787">
    <property type="term" value="F:hydrolase activity"/>
    <property type="evidence" value="ECO:0007669"/>
    <property type="project" value="UniProtKB-KW"/>
</dbReference>
<dbReference type="RefSeq" id="WP_100678165.1">
    <property type="nucleotide sequence ID" value="NZ_NIPO01000001.1"/>
</dbReference>
<dbReference type="PROSITE" id="PS51257">
    <property type="entry name" value="PROKAR_LIPOPROTEIN"/>
    <property type="match status" value="1"/>
</dbReference>
<sequence length="683" mass="77794">MNKKSVALAILLGAMTFTSCSDKKNAQIDDNMKAVVDSLKSVEFQTEKFADIQVINYEVPGWDKLTLKEKKLVYYLSEAGYAGRDIFWDQNYKHNLKIRAALENIYQKYDGDKTTEDWKNFEIYLKRVWFSNGIHHHYSNDKIKPDFSQTYLEELLAATKTSLDGTIVEILFNDVDAKKVNLDESKGLVQGSAVNFYGKNITAKDVEDFYSAKQNPNPDKPLSWGLNSKLIRNANGQIEEKVWKSGGMYGAAIDKVIYWLEKAVEVAENGAQADALKLLIDYYKTGDLEKWDEYNIAWVNATEGNIDYINGFIEVYNDPLGHKATFESTVQIKDFDMSAKMEVVSENAQWFEDHSPLMDKHKKENVVGISYKTVVVASEAGDCSPSTPIGINLPNADWIRAEHGSKSVSLGNIIEAYNKTGGSEKLKEFAFDDEEVQLTEKYGEIADKLHTALHEVIGHASGKLNPGVGTPKETLKSYASTLEEGRADLVALYFLYNEKIQTLGLVDDWKSMAKAAYNDYIRNGLMTQLVRIEPGNDIEEAHMRNRQWVSAWAFEKGQDEKVIEKIKKDGKTYFKINDYDKLHEIFGELLREVQRIKSEGDYEAGKLLVENYGVKVDQELHREVLERNKKFDTPPYRGFVNPVLYPMTDKDGNIVDIVVTYPQTFAEQMLYYSKNYSFLPLEN</sequence>
<reference evidence="3 4" key="1">
    <citation type="submission" date="2017-06" db="EMBL/GenBank/DDBJ databases">
        <title>Description of Avrilella dinanensis gen. nov. sp. nov.</title>
        <authorList>
            <person name="Leyer C."/>
            <person name="Sassi M."/>
            <person name="Minet J."/>
            <person name="Kayal S."/>
            <person name="Cattoir V."/>
        </authorList>
    </citation>
    <scope>NUCLEOTIDE SEQUENCE [LARGE SCALE GENOMIC DNA]</scope>
    <source>
        <strain evidence="3 4">UR159</strain>
    </source>
</reference>
<dbReference type="Pfam" id="PF03571">
    <property type="entry name" value="Peptidase_M49"/>
    <property type="match status" value="2"/>
</dbReference>
<dbReference type="PANTHER" id="PTHR23422:SF11">
    <property type="entry name" value="DIPEPTIDYL PEPTIDASE 3"/>
    <property type="match status" value="1"/>
</dbReference>
<protein>
    <submittedName>
        <fullName evidence="3">Dihydrofolate reductase</fullName>
    </submittedName>
</protein>
<evidence type="ECO:0000313" key="3">
    <source>
        <dbReference type="EMBL" id="PJR04606.1"/>
    </source>
</evidence>
<dbReference type="GO" id="GO:0046872">
    <property type="term" value="F:metal ion binding"/>
    <property type="evidence" value="ECO:0007669"/>
    <property type="project" value="UniProtKB-KW"/>
</dbReference>
<dbReference type="Gene3D" id="3.30.540.30">
    <property type="match status" value="1"/>
</dbReference>
<accession>A0A2M9R6W3</accession>
<comment type="caution">
    <text evidence="3">The sequence shown here is derived from an EMBL/GenBank/DDBJ whole genome shotgun (WGS) entry which is preliminary data.</text>
</comment>
<evidence type="ECO:0000256" key="1">
    <source>
        <dbReference type="ARBA" id="ARBA00022723"/>
    </source>
</evidence>
<name>A0A2M9R6W3_9FLAO</name>
<dbReference type="PANTHER" id="PTHR23422">
    <property type="entry name" value="DIPEPTIDYL PEPTIDASE III-RELATED"/>
    <property type="match status" value="1"/>
</dbReference>
<keyword evidence="1" id="KW-0479">Metal-binding</keyword>
<proteinExistence type="predicted"/>
<gene>
    <name evidence="3" type="ORF">CDL10_08675</name>
</gene>
<dbReference type="EMBL" id="NIPO01000001">
    <property type="protein sequence ID" value="PJR04606.1"/>
    <property type="molecule type" value="Genomic_DNA"/>
</dbReference>